<name>A0AAP9HEF6_9BACL</name>
<evidence type="ECO:0000259" key="1">
    <source>
        <dbReference type="Pfam" id="PF20720"/>
    </source>
</evidence>
<dbReference type="RefSeq" id="WP_004632183.1">
    <property type="nucleotide sequence ID" value="NZ_CP046314.1"/>
</dbReference>
<dbReference type="InterPro" id="IPR049050">
    <property type="entry name" value="nSTAND3"/>
</dbReference>
<dbReference type="SUPFAM" id="SSF52540">
    <property type="entry name" value="P-loop containing nucleoside triphosphate hydrolases"/>
    <property type="match status" value="1"/>
</dbReference>
<organism evidence="2 3">
    <name type="scientific">Gemella morbillorum</name>
    <dbReference type="NCBI Taxonomy" id="29391"/>
    <lineage>
        <taxon>Bacteria</taxon>
        <taxon>Bacillati</taxon>
        <taxon>Bacillota</taxon>
        <taxon>Bacilli</taxon>
        <taxon>Bacillales</taxon>
        <taxon>Gemellaceae</taxon>
        <taxon>Gemella</taxon>
    </lineage>
</organism>
<evidence type="ECO:0000313" key="2">
    <source>
        <dbReference type="EMBL" id="QGS09541.1"/>
    </source>
</evidence>
<keyword evidence="3" id="KW-1185">Reference proteome</keyword>
<proteinExistence type="predicted"/>
<evidence type="ECO:0000313" key="3">
    <source>
        <dbReference type="Proteomes" id="UP000425411"/>
    </source>
</evidence>
<dbReference type="InterPro" id="IPR027417">
    <property type="entry name" value="P-loop_NTPase"/>
</dbReference>
<protein>
    <recommendedName>
        <fullName evidence="1">Novel STAND NTPase 3 domain-containing protein</fullName>
    </recommendedName>
</protein>
<dbReference type="EMBL" id="CP046314">
    <property type="protein sequence ID" value="QGS09541.1"/>
    <property type="molecule type" value="Genomic_DNA"/>
</dbReference>
<dbReference type="AlphaFoldDB" id="A0AAP9HEF6"/>
<feature type="domain" description="Novel STAND NTPase 3" evidence="1">
    <location>
        <begin position="190"/>
        <end position="331"/>
    </location>
</feature>
<sequence length="1242" mass="146456">MTEITDVKSRIIQLSPAMFEEFCSTLLYKIGHKNIYEFGIKAGTGKTKTGNPDTYSRQNNGKYTFVVFTTQQNNIYEKLLEDINKCFDLVNKDLPIEKIETIICCHTSSNLKVIEDNKLHEFCNKKGINLEIYGIDKIANLVYNDHPELMISLNLSINTNQILPIGDFVKLNDNNLMTAPLNTVFHFREEELQSIINSLETNSVVIIGGKSGVGKTRLALEAASLYEKTGNHKIFCVKSNKLEIYNDLVSTIKKGENYLFIVDDANELEQFNLILEYVNKLNDNYHVKIIATVRDYIKQEVISLVREYTNPITIDIAKFTDDEIKKLIENNFGIRNNLYVEQIIRISEGIPRFAYMAGKLAKEKQNLSSISDVSQLYENYYGKHMNKLLETDRTVLIIAGILAFNKSIKLQDVEFLKEFLIELGISIFDFKNAIDKLNRIEFIDVKKGKVAIFDDQCLSNYILYYVFLDKEIIKLSDIIEVFYIYSRSRTIEALNTILNIFRSKKTIEYIKEEILRVWNKFEKEDSQYYESFVRDFHIYKPIIGFKIADEIIKNIEEKEFNITEIDLDKKRFHISNSPLEYLTGYQNSNELLKVYQLLMKYAGKTSSTLIESYNWLKSYYGLQPKGTDNTQKIICEYLLEDINKGNSNAMTIGYMWAKYLLSYSFESIIPDKNNSFIIRSWNIDYDTYTSECRKVSWYILNSLVSKLEWKDKVLAFLGKFADKIYYNSSSEIDIKILEEDLVQIENILSGCRTTRIGYLKVLSKILNSVKKLGMTFKGELEEYLIGKEWEIYLLFRNDRRFYEMNIQEYKDYRKEQIIKYFSNKKNIDEVELVSLVDSMLEDPLLKEDTYHINKAFTYLINNSDIYNNKKLFNALINSSGNINIQPNVILEKILNNYNYREILTDLKNTDANFKNKWIYFYFDILPADCVDVSMYEELVNFVKFDIKNNKVNYFRNLSILEKFLIINPNIYIEISKIILANFSENKNSSCSYLEDLFNEALYTPEKLLLLYKDDVEVLYNIYFKLLEEGITFDYTGEFFIEFLKNNEEFLKNYSDIYIMRKDRNTDEDGRIERLWKSENFIEYFDLIFYNMLKSNISYYDKASLASELFSNTSDEEIVEKNQYIWLEHTINKNANKENIVNIFTIICELSEDQRRFAIKVFLNNNYNSETFKKLSLFPRMMSCFGSFIHLFKKQIDFIQTLYPLMEGIEFLEHEEHLTNIESYLQREIDRIETEDLYERITE</sequence>
<gene>
    <name evidence="2" type="ORF">FOC49_06430</name>
</gene>
<reference evidence="2 3" key="1">
    <citation type="submission" date="2019-11" db="EMBL/GenBank/DDBJ databases">
        <title>FDA dAtabase for Regulatory Grade micrObial Sequences (FDA-ARGOS): Supporting development and validation of Infectious Disease Dx tests.</title>
        <authorList>
            <person name="Turner S."/>
            <person name="Byrd R."/>
            <person name="Tallon L."/>
            <person name="Sadzewicz L."/>
            <person name="Vavikolanu K."/>
            <person name="Mehta A."/>
            <person name="Aluvathingal J."/>
            <person name="Nadendla S."/>
            <person name="Myers T."/>
            <person name="Yan Y."/>
            <person name="Sichtig H."/>
        </authorList>
    </citation>
    <scope>NUCLEOTIDE SEQUENCE [LARGE SCALE GENOMIC DNA]</scope>
    <source>
        <strain evidence="2 3">FDAARGOS_741</strain>
    </source>
</reference>
<accession>A0AAP9HEF6</accession>
<dbReference type="Gene3D" id="3.40.50.300">
    <property type="entry name" value="P-loop containing nucleotide triphosphate hydrolases"/>
    <property type="match status" value="1"/>
</dbReference>
<dbReference type="Pfam" id="PF20720">
    <property type="entry name" value="nSTAND3"/>
    <property type="match status" value="1"/>
</dbReference>
<dbReference type="Proteomes" id="UP000425411">
    <property type="component" value="Chromosome"/>
</dbReference>